<reference evidence="2" key="2">
    <citation type="journal article" date="2015" name="Data Brief">
        <title>Shoot transcriptome of the giant reed, Arundo donax.</title>
        <authorList>
            <person name="Barrero R.A."/>
            <person name="Guerrero F.D."/>
            <person name="Moolhuijzen P."/>
            <person name="Goolsby J.A."/>
            <person name="Tidwell J."/>
            <person name="Bellgard S.E."/>
            <person name="Bellgard M.I."/>
        </authorList>
    </citation>
    <scope>NUCLEOTIDE SEQUENCE</scope>
    <source>
        <tissue evidence="2">Shoot tissue taken approximately 20 cm above the soil surface</tissue>
    </source>
</reference>
<evidence type="ECO:0000256" key="1">
    <source>
        <dbReference type="SAM" id="MobiDB-lite"/>
    </source>
</evidence>
<feature type="region of interest" description="Disordered" evidence="1">
    <location>
        <begin position="1"/>
        <end position="23"/>
    </location>
</feature>
<feature type="compositionally biased region" description="Low complexity" evidence="1">
    <location>
        <begin position="1"/>
        <end position="12"/>
    </location>
</feature>
<protein>
    <submittedName>
        <fullName evidence="2">Uncharacterized protein</fullName>
    </submittedName>
</protein>
<name>A0A0A9GR82_ARUDO</name>
<feature type="compositionally biased region" description="Pro residues" evidence="1">
    <location>
        <begin position="13"/>
        <end position="23"/>
    </location>
</feature>
<proteinExistence type="predicted"/>
<reference evidence="2" key="1">
    <citation type="submission" date="2014-09" db="EMBL/GenBank/DDBJ databases">
        <authorList>
            <person name="Magalhaes I.L.F."/>
            <person name="Oliveira U."/>
            <person name="Santos F.R."/>
            <person name="Vidigal T.H.D.A."/>
            <person name="Brescovit A.D."/>
            <person name="Santos A.J."/>
        </authorList>
    </citation>
    <scope>NUCLEOTIDE SEQUENCE</scope>
    <source>
        <tissue evidence="2">Shoot tissue taken approximately 20 cm above the soil surface</tissue>
    </source>
</reference>
<sequence length="23" mass="2403">MGIPTTPQSSLPTPTPTPTQPPR</sequence>
<evidence type="ECO:0000313" key="2">
    <source>
        <dbReference type="EMBL" id="JAE23178.1"/>
    </source>
</evidence>
<dbReference type="EMBL" id="GBRH01174718">
    <property type="protein sequence ID" value="JAE23178.1"/>
    <property type="molecule type" value="Transcribed_RNA"/>
</dbReference>
<dbReference type="AlphaFoldDB" id="A0A0A9GR82"/>
<accession>A0A0A9GR82</accession>
<organism evidence="2">
    <name type="scientific">Arundo donax</name>
    <name type="common">Giant reed</name>
    <name type="synonym">Donax arundinaceus</name>
    <dbReference type="NCBI Taxonomy" id="35708"/>
    <lineage>
        <taxon>Eukaryota</taxon>
        <taxon>Viridiplantae</taxon>
        <taxon>Streptophyta</taxon>
        <taxon>Embryophyta</taxon>
        <taxon>Tracheophyta</taxon>
        <taxon>Spermatophyta</taxon>
        <taxon>Magnoliopsida</taxon>
        <taxon>Liliopsida</taxon>
        <taxon>Poales</taxon>
        <taxon>Poaceae</taxon>
        <taxon>PACMAD clade</taxon>
        <taxon>Arundinoideae</taxon>
        <taxon>Arundineae</taxon>
        <taxon>Arundo</taxon>
    </lineage>
</organism>